<sequence>MKDKASTRKVLSEINYPVRYKRFSKIFKRIKKSERRFFIKLLKVICKDIKNKELIHFATYSHINLNQHGLFILLDDRISMVHSKMKSKRIYYEVIKYADLVNIDFEPDTEGEYGELFFKYKRKKLSEKSVTIRMIKSKNLPEIVEFIRIKMSETI</sequence>
<dbReference type="AlphaFoldDB" id="A0A2G5NVC0"/>
<accession>A0A2G5NVC0</accession>
<dbReference type="EMBL" id="MJBI02000008">
    <property type="protein sequence ID" value="RAI79418.1"/>
    <property type="molecule type" value="Genomic_DNA"/>
</dbReference>
<name>A0A2G5NVC0_9STAP</name>
<dbReference type="RefSeq" id="WP_099576712.1">
    <property type="nucleotide sequence ID" value="NZ_MJBI02000008.1"/>
</dbReference>
<feature type="domain" description="YokE-like PH" evidence="1">
    <location>
        <begin position="50"/>
        <end position="148"/>
    </location>
</feature>
<dbReference type="Proteomes" id="UP000229523">
    <property type="component" value="Unassembled WGS sequence"/>
</dbReference>
<evidence type="ECO:0000259" key="1">
    <source>
        <dbReference type="Pfam" id="PF14470"/>
    </source>
</evidence>
<organism evidence="2 3">
    <name type="scientific">Macrococcoides goetzii</name>
    <dbReference type="NCBI Taxonomy" id="1891097"/>
    <lineage>
        <taxon>Bacteria</taxon>
        <taxon>Bacillati</taxon>
        <taxon>Bacillota</taxon>
        <taxon>Bacilli</taxon>
        <taxon>Bacillales</taxon>
        <taxon>Staphylococcaceae</taxon>
        <taxon>Macrococcoides</taxon>
    </lineage>
</organism>
<proteinExistence type="predicted"/>
<dbReference type="Pfam" id="PF14470">
    <property type="entry name" value="bPH_3"/>
    <property type="match status" value="1"/>
</dbReference>
<gene>
    <name evidence="2" type="ORF">BFS35_011810</name>
</gene>
<protein>
    <recommendedName>
        <fullName evidence="1">YokE-like PH domain-containing protein</fullName>
    </recommendedName>
</protein>
<keyword evidence="3" id="KW-1185">Reference proteome</keyword>
<evidence type="ECO:0000313" key="2">
    <source>
        <dbReference type="EMBL" id="RAI79418.1"/>
    </source>
</evidence>
<comment type="caution">
    <text evidence="2">The sequence shown here is derived from an EMBL/GenBank/DDBJ whole genome shotgun (WGS) entry which is preliminary data.</text>
</comment>
<dbReference type="InterPro" id="IPR039519">
    <property type="entry name" value="YokE-like_PH"/>
</dbReference>
<reference evidence="2 3" key="1">
    <citation type="journal article" date="2018" name="Front. Microbiol.">
        <title>Description and Comparative Genomics of Macrococcus caseolyticus subsp. hominis subsp. nov., Macrococcus goetzii sp. nov., Macrococcus epidermidis sp. nov., and Macrococcus bohemicus sp. nov., Novel Macrococci From Human Clinical Material With Virulence Potential and Suspected Uptake of Foreign DNA by Natural Transformation.</title>
        <authorList>
            <person name="Maslanova I."/>
            <person name="Wertheimer Z."/>
            <person name="Sedlacek I."/>
            <person name="Svec P."/>
            <person name="Indrakova A."/>
            <person name="Kovarovic V."/>
            <person name="Schumann P."/>
            <person name="Sproer C."/>
            <person name="Kralova S."/>
            <person name="Sedo O."/>
            <person name="Kristofova L."/>
            <person name="Vrbovska V."/>
            <person name="Fuzik T."/>
            <person name="Petras P."/>
            <person name="Zdrahal Z."/>
            <person name="Ruzickova V."/>
            <person name="Doskar J."/>
            <person name="Pantucek R."/>
        </authorList>
    </citation>
    <scope>NUCLEOTIDE SEQUENCE [LARGE SCALE GENOMIC DNA]</scope>
    <source>
        <strain evidence="2 3">CCM 4927</strain>
    </source>
</reference>
<evidence type="ECO:0000313" key="3">
    <source>
        <dbReference type="Proteomes" id="UP000229523"/>
    </source>
</evidence>